<proteinExistence type="predicted"/>
<dbReference type="EMBL" id="PUEC01000014">
    <property type="protein sequence ID" value="PWB02250.1"/>
    <property type="molecule type" value="Genomic_DNA"/>
</dbReference>
<comment type="caution">
    <text evidence="3">The sequence shown here is derived from an EMBL/GenBank/DDBJ whole genome shotgun (WGS) entry which is preliminary data.</text>
</comment>
<keyword evidence="2" id="KW-0812">Transmembrane</keyword>
<organism evidence="3 4">
    <name type="scientific">Duncaniella muris</name>
    <dbReference type="NCBI Taxonomy" id="2094150"/>
    <lineage>
        <taxon>Bacteria</taxon>
        <taxon>Pseudomonadati</taxon>
        <taxon>Bacteroidota</taxon>
        <taxon>Bacteroidia</taxon>
        <taxon>Bacteroidales</taxon>
        <taxon>Muribaculaceae</taxon>
        <taxon>Duncaniella</taxon>
    </lineage>
</organism>
<evidence type="ECO:0000313" key="4">
    <source>
        <dbReference type="Proteomes" id="UP000244905"/>
    </source>
</evidence>
<feature type="compositionally biased region" description="Low complexity" evidence="1">
    <location>
        <begin position="77"/>
        <end position="95"/>
    </location>
</feature>
<evidence type="ECO:0000256" key="1">
    <source>
        <dbReference type="SAM" id="MobiDB-lite"/>
    </source>
</evidence>
<dbReference type="AlphaFoldDB" id="A0A2V1IJM7"/>
<sequence>MSTDDSGRSRRNQLIALLATVLFHAAVAVVLLTLCLRYSGSESNERVWPPVDSSEVLFGGEYVMVGDRQEIAASTNEPAPAEAEAQEAPAPEAEALVNSGEPAQPAPVVSSERPSPAKVEKKPAPEKTGPTKAEIEAAERAKREQEARQAIASKVQFGQKSTGGNGSGKAGSADGNATVGAVSGSPGFNLKGRSLADWHTPPAGPLGTITVRVTVNRQGKVTSASYSSGTGAAAASQSTRQSCINAAKMSQFSVDNDAPVSQTGTITYNFK</sequence>
<dbReference type="RefSeq" id="WP_107032283.1">
    <property type="nucleotide sequence ID" value="NZ_CAOLYA010000003.1"/>
</dbReference>
<keyword evidence="2" id="KW-1133">Transmembrane helix</keyword>
<accession>A0A2V1IJM7</accession>
<feature type="region of interest" description="Disordered" evidence="1">
    <location>
        <begin position="72"/>
        <end position="175"/>
    </location>
</feature>
<gene>
    <name evidence="3" type="ORF">C5O23_07275</name>
</gene>
<dbReference type="Proteomes" id="UP000244905">
    <property type="component" value="Unassembled WGS sequence"/>
</dbReference>
<evidence type="ECO:0008006" key="5">
    <source>
        <dbReference type="Google" id="ProtNLM"/>
    </source>
</evidence>
<keyword evidence="4" id="KW-1185">Reference proteome</keyword>
<keyword evidence="2" id="KW-0472">Membrane</keyword>
<reference evidence="4" key="1">
    <citation type="submission" date="2018-02" db="EMBL/GenBank/DDBJ databases">
        <authorList>
            <person name="Clavel T."/>
            <person name="Strowig T."/>
        </authorList>
    </citation>
    <scope>NUCLEOTIDE SEQUENCE [LARGE SCALE GENOMIC DNA]</scope>
    <source>
        <strain evidence="4">DSM 103720</strain>
    </source>
</reference>
<evidence type="ECO:0000313" key="3">
    <source>
        <dbReference type="EMBL" id="PWB02250.1"/>
    </source>
</evidence>
<name>A0A2V1IJM7_9BACT</name>
<evidence type="ECO:0000256" key="2">
    <source>
        <dbReference type="SAM" id="Phobius"/>
    </source>
</evidence>
<protein>
    <recommendedName>
        <fullName evidence="5">TonB family protein</fullName>
    </recommendedName>
</protein>
<feature type="transmembrane region" description="Helical" evidence="2">
    <location>
        <begin position="14"/>
        <end position="36"/>
    </location>
</feature>
<dbReference type="GeneID" id="82526143"/>
<feature type="compositionally biased region" description="Basic and acidic residues" evidence="1">
    <location>
        <begin position="133"/>
        <end position="147"/>
    </location>
</feature>